<dbReference type="EnsemblPlants" id="AVESA.00010b.r2.6CG1112890.1">
    <property type="protein sequence ID" value="AVESA.00010b.r2.6CG1112890.1.CDS.1"/>
    <property type="gene ID" value="AVESA.00010b.r2.6CG1112890"/>
</dbReference>
<accession>A0ACD5Z6F3</accession>
<reference evidence="1" key="1">
    <citation type="submission" date="2021-05" db="EMBL/GenBank/DDBJ databases">
        <authorList>
            <person name="Scholz U."/>
            <person name="Mascher M."/>
            <person name="Fiebig A."/>
        </authorList>
    </citation>
    <scope>NUCLEOTIDE SEQUENCE [LARGE SCALE GENOMIC DNA]</scope>
</reference>
<proteinExistence type="predicted"/>
<keyword evidence="2" id="KW-1185">Reference proteome</keyword>
<name>A0ACD5Z6F3_AVESA</name>
<evidence type="ECO:0000313" key="1">
    <source>
        <dbReference type="EnsemblPlants" id="AVESA.00010b.r2.6CG1112890.1.CDS.1"/>
    </source>
</evidence>
<reference evidence="1" key="2">
    <citation type="submission" date="2025-09" db="UniProtKB">
        <authorList>
            <consortium name="EnsemblPlants"/>
        </authorList>
    </citation>
    <scope>IDENTIFICATION</scope>
</reference>
<evidence type="ECO:0000313" key="2">
    <source>
        <dbReference type="Proteomes" id="UP001732700"/>
    </source>
</evidence>
<sequence length="295" mass="33756">MTCINRRGMECDTRCFCCKRLDEDGAHLFLKCKEMKQLWNEAGLQEMRERMSTFDIAQDVVEEILTLCDEKKVFIFYMLWQWWQRRNKQNREGKSLSTATIWRQAKYWTEECLMFCWGKGQEKEAKPVARWQKPPGDVLKINTDGAFNAETRQGGWGFVIRDAAGEARGSRAGASRHAFSALQMEVQACSEALHATAQWGMENVSIKIDSSILVQALQSRDYNLAPEGVIFRDIGAFNLLKFSTVEVSYDPRSCNKVAHLLAAYGARLQADRMLWPEYVLEDVRALVASESAEPI</sequence>
<dbReference type="Proteomes" id="UP001732700">
    <property type="component" value="Chromosome 6C"/>
</dbReference>
<organism evidence="1 2">
    <name type="scientific">Avena sativa</name>
    <name type="common">Oat</name>
    <dbReference type="NCBI Taxonomy" id="4498"/>
    <lineage>
        <taxon>Eukaryota</taxon>
        <taxon>Viridiplantae</taxon>
        <taxon>Streptophyta</taxon>
        <taxon>Embryophyta</taxon>
        <taxon>Tracheophyta</taxon>
        <taxon>Spermatophyta</taxon>
        <taxon>Magnoliopsida</taxon>
        <taxon>Liliopsida</taxon>
        <taxon>Poales</taxon>
        <taxon>Poaceae</taxon>
        <taxon>BOP clade</taxon>
        <taxon>Pooideae</taxon>
        <taxon>Poodae</taxon>
        <taxon>Poeae</taxon>
        <taxon>Poeae Chloroplast Group 1 (Aveneae type)</taxon>
        <taxon>Aveninae</taxon>
        <taxon>Avena</taxon>
    </lineage>
</organism>
<protein>
    <submittedName>
        <fullName evidence="1">Uncharacterized protein</fullName>
    </submittedName>
</protein>